<sequence length="151" mass="15974">MLLSRVRLLVAALWAGSLWTVGYLVAPTAFASFERPMAGAVAAAMFHSEAMLSLGCGAAMLLLLFVAKGLDPKRRRGLMLLALAMLGCTLVSHFGLQPLMAALRAGSLDGVMVGDAKARFGMLHGVSSVIYLIQSVLAGWLLIKNAEEKSN</sequence>
<feature type="transmembrane region" description="Helical" evidence="5">
    <location>
        <begin position="78"/>
        <end position="100"/>
    </location>
</feature>
<evidence type="ECO:0000256" key="5">
    <source>
        <dbReference type="SAM" id="Phobius"/>
    </source>
</evidence>
<evidence type="ECO:0000256" key="2">
    <source>
        <dbReference type="ARBA" id="ARBA00022692"/>
    </source>
</evidence>
<dbReference type="Pfam" id="PF13664">
    <property type="entry name" value="DUF4149"/>
    <property type="match status" value="1"/>
</dbReference>
<name>A0A2U2HM98_9BURK</name>
<dbReference type="Proteomes" id="UP000241421">
    <property type="component" value="Unassembled WGS sequence"/>
</dbReference>
<comment type="caution">
    <text evidence="7">The sequence shown here is derived from an EMBL/GenBank/DDBJ whole genome shotgun (WGS) entry which is preliminary data.</text>
</comment>
<protein>
    <submittedName>
        <fullName evidence="7">DUF4149 domain-containing protein</fullName>
    </submittedName>
</protein>
<dbReference type="EMBL" id="PXWF02000173">
    <property type="protein sequence ID" value="PWF48627.1"/>
    <property type="molecule type" value="Genomic_DNA"/>
</dbReference>
<evidence type="ECO:0000256" key="1">
    <source>
        <dbReference type="ARBA" id="ARBA00004370"/>
    </source>
</evidence>
<keyword evidence="4 5" id="KW-0472">Membrane</keyword>
<dbReference type="RefSeq" id="WP_106757456.1">
    <property type="nucleotide sequence ID" value="NZ_PXWF02000173.1"/>
</dbReference>
<organism evidence="7 8">
    <name type="scientific">Massilia glaciei</name>
    <dbReference type="NCBI Taxonomy" id="1524097"/>
    <lineage>
        <taxon>Bacteria</taxon>
        <taxon>Pseudomonadati</taxon>
        <taxon>Pseudomonadota</taxon>
        <taxon>Betaproteobacteria</taxon>
        <taxon>Burkholderiales</taxon>
        <taxon>Oxalobacteraceae</taxon>
        <taxon>Telluria group</taxon>
        <taxon>Massilia</taxon>
    </lineage>
</organism>
<feature type="transmembrane region" description="Helical" evidence="5">
    <location>
        <begin position="120"/>
        <end position="143"/>
    </location>
</feature>
<keyword evidence="2 5" id="KW-0812">Transmembrane</keyword>
<reference evidence="7 8" key="1">
    <citation type="submission" date="2018-04" db="EMBL/GenBank/DDBJ databases">
        <title>Massilia violaceinigra sp. nov., a novel purple-pigmented bacterium isolated from Tianshan glacier, Xinjiang, China.</title>
        <authorList>
            <person name="Wang H."/>
        </authorList>
    </citation>
    <scope>NUCLEOTIDE SEQUENCE [LARGE SCALE GENOMIC DNA]</scope>
    <source>
        <strain evidence="7 8">B448-2</strain>
    </source>
</reference>
<feature type="domain" description="TMEM205-like" evidence="6">
    <location>
        <begin position="9"/>
        <end position="105"/>
    </location>
</feature>
<evidence type="ECO:0000256" key="4">
    <source>
        <dbReference type="ARBA" id="ARBA00023136"/>
    </source>
</evidence>
<evidence type="ECO:0000313" key="7">
    <source>
        <dbReference type="EMBL" id="PWF48627.1"/>
    </source>
</evidence>
<dbReference type="InterPro" id="IPR025423">
    <property type="entry name" value="TMEM205-like"/>
</dbReference>
<feature type="transmembrane region" description="Helical" evidence="5">
    <location>
        <begin position="41"/>
        <end position="66"/>
    </location>
</feature>
<dbReference type="OrthoDB" id="5797290at2"/>
<proteinExistence type="predicted"/>
<comment type="subcellular location">
    <subcellularLocation>
        <location evidence="1">Membrane</location>
    </subcellularLocation>
</comment>
<evidence type="ECO:0000313" key="8">
    <source>
        <dbReference type="Proteomes" id="UP000241421"/>
    </source>
</evidence>
<accession>A0A2U2HM98</accession>
<dbReference type="AlphaFoldDB" id="A0A2U2HM98"/>
<keyword evidence="8" id="KW-1185">Reference proteome</keyword>
<keyword evidence="3 5" id="KW-1133">Transmembrane helix</keyword>
<dbReference type="GO" id="GO:0016020">
    <property type="term" value="C:membrane"/>
    <property type="evidence" value="ECO:0007669"/>
    <property type="project" value="UniProtKB-SubCell"/>
</dbReference>
<evidence type="ECO:0000256" key="3">
    <source>
        <dbReference type="ARBA" id="ARBA00022989"/>
    </source>
</evidence>
<gene>
    <name evidence="7" type="ORF">C7C56_011030</name>
</gene>
<evidence type="ECO:0000259" key="6">
    <source>
        <dbReference type="Pfam" id="PF13664"/>
    </source>
</evidence>